<protein>
    <recommendedName>
        <fullName evidence="1">Lysozyme inhibitor LprI-like N-terminal domain-containing protein</fullName>
    </recommendedName>
</protein>
<dbReference type="InterPro" id="IPR009739">
    <property type="entry name" value="LprI-like_N"/>
</dbReference>
<dbReference type="Proteomes" id="UP000262699">
    <property type="component" value="Unassembled WGS sequence"/>
</dbReference>
<accession>A0A3D0WEC2</accession>
<name>A0A3D0WEC2_9SPHN</name>
<dbReference type="AlphaFoldDB" id="A0A3D0WEC2"/>
<comment type="caution">
    <text evidence="2">The sequence shown here is derived from an EMBL/GenBank/DDBJ whole genome shotgun (WGS) entry which is preliminary data.</text>
</comment>
<evidence type="ECO:0000313" key="2">
    <source>
        <dbReference type="EMBL" id="HCB77107.1"/>
    </source>
</evidence>
<proteinExistence type="predicted"/>
<feature type="domain" description="Lysozyme inhibitor LprI-like N-terminal" evidence="1">
    <location>
        <begin position="24"/>
        <end position="77"/>
    </location>
</feature>
<dbReference type="Gene3D" id="1.20.1270.180">
    <property type="match status" value="1"/>
</dbReference>
<reference evidence="2 3" key="1">
    <citation type="journal article" date="2018" name="Nat. Biotechnol.">
        <title>A standardized bacterial taxonomy based on genome phylogeny substantially revises the tree of life.</title>
        <authorList>
            <person name="Parks D.H."/>
            <person name="Chuvochina M."/>
            <person name="Waite D.W."/>
            <person name="Rinke C."/>
            <person name="Skarshewski A."/>
            <person name="Chaumeil P.A."/>
            <person name="Hugenholtz P."/>
        </authorList>
    </citation>
    <scope>NUCLEOTIDE SEQUENCE [LARGE SCALE GENOMIC DNA]</scope>
    <source>
        <strain evidence="2">UBA9015</strain>
    </source>
</reference>
<dbReference type="Pfam" id="PF07007">
    <property type="entry name" value="LprI"/>
    <property type="match status" value="1"/>
</dbReference>
<dbReference type="EMBL" id="DOYJ01000368">
    <property type="protein sequence ID" value="HCB77107.1"/>
    <property type="molecule type" value="Genomic_DNA"/>
</dbReference>
<evidence type="ECO:0000259" key="1">
    <source>
        <dbReference type="Pfam" id="PF07007"/>
    </source>
</evidence>
<evidence type="ECO:0000313" key="3">
    <source>
        <dbReference type="Proteomes" id="UP000262699"/>
    </source>
</evidence>
<organism evidence="2 3">
    <name type="scientific">Sphingomonas bacterium</name>
    <dbReference type="NCBI Taxonomy" id="1895847"/>
    <lineage>
        <taxon>Bacteria</taxon>
        <taxon>Pseudomonadati</taxon>
        <taxon>Pseudomonadota</taxon>
        <taxon>Alphaproteobacteria</taxon>
        <taxon>Sphingomonadales</taxon>
        <taxon>Sphingomonadaceae</taxon>
        <taxon>Sphingomonas</taxon>
    </lineage>
</organism>
<sequence>MGSAFASALRRIERCPQRSVRCLHAAEAIRALRVEQQAWRGWRDAHCNLMAVSMQGSSGTEIVRADCRSRMTAERIETIEKLGRP</sequence>
<gene>
    <name evidence="2" type="ORF">DEP91_13230</name>
</gene>